<accession>F9D477</accession>
<dbReference type="EMBL" id="AFPW01000023">
    <property type="protein sequence ID" value="EGQ14120.1"/>
    <property type="molecule type" value="Genomic_DNA"/>
</dbReference>
<evidence type="ECO:0000313" key="2">
    <source>
        <dbReference type="EMBL" id="EGQ14120.1"/>
    </source>
</evidence>
<feature type="chain" id="PRO_5003381140" description="Avirulence protein" evidence="1">
    <location>
        <begin position="21"/>
        <end position="440"/>
    </location>
</feature>
<dbReference type="RefSeq" id="WP_005846057.1">
    <property type="nucleotide sequence ID" value="NC_019968.1"/>
</dbReference>
<evidence type="ECO:0000256" key="1">
    <source>
        <dbReference type="SAM" id="SignalP"/>
    </source>
</evidence>
<evidence type="ECO:0000313" key="3">
    <source>
        <dbReference type="Proteomes" id="UP000007820"/>
    </source>
</evidence>
<comment type="caution">
    <text evidence="2">The sequence shown here is derived from an EMBL/GenBank/DDBJ whole genome shotgun (WGS) entry which is preliminary data.</text>
</comment>
<evidence type="ECO:0008006" key="4">
    <source>
        <dbReference type="Google" id="ProtNLM"/>
    </source>
</evidence>
<organism evidence="2 3">
    <name type="scientific">Prevotella dentalis (strain ATCC 49559 / DSM 3688 / JCM 13448 / NCTC 12043 / ES 2772)</name>
    <name type="common">Mitsuokella dentalis</name>
    <dbReference type="NCBI Taxonomy" id="908937"/>
    <lineage>
        <taxon>Bacteria</taxon>
        <taxon>Pseudomonadati</taxon>
        <taxon>Bacteroidota</taxon>
        <taxon>Bacteroidia</taxon>
        <taxon>Bacteroidales</taxon>
        <taxon>Prevotellaceae</taxon>
        <taxon>Prevotella</taxon>
    </lineage>
</organism>
<dbReference type="OrthoDB" id="9802005at2"/>
<proteinExistence type="predicted"/>
<sequence length="440" mass="50721">MKQLLLSMTLTATAVCPVMAQDPFEALSVPPENPTTATQKLIFVPDSLKPYDFNDDNARWCWRHSAQTQNVVYFWEKPFGDDTSNPPLLDGQPMKFDIGNLQNRVERFYRFFRDTLKFALPGSLCEKYKMMVMVNYSLEGTAYGGTYDNFIGALWVTPNRIQDRKLNCLVHELGHSFQAQIMADRAGEAWGGTGFFEMTSQWMLWRVNPDWLTDENYHFEAFKKLTHKGFLHSENIYHSPYVIEWWAEKHGLPSIAQLFREGKLGEDPVITYKRKYGMTQKQFNDEMFDCYRHLVNFDFDYARRETREYACTFSTPMQKQTNVCLRPAEDCIPENYGFNAIRLDVPQSGKKVTVGFRALVRSNSKGKVEHSIGYRYGLVGVTADDRCIYGQVGEAVKGEVTFAAPRNQSLKALYLVVMGAPTNHSQDPSSRRFPYEVKIR</sequence>
<dbReference type="Pfam" id="PF19527">
    <property type="entry name" value="DUF6055"/>
    <property type="match status" value="1"/>
</dbReference>
<protein>
    <recommendedName>
        <fullName evidence="4">Avirulence protein</fullName>
    </recommendedName>
</protein>
<dbReference type="STRING" id="908937.Prede_2695"/>
<gene>
    <name evidence="2" type="ORF">HMPREF9136_1655</name>
</gene>
<dbReference type="InterPro" id="IPR045690">
    <property type="entry name" value="DUF6055"/>
</dbReference>
<feature type="signal peptide" evidence="1">
    <location>
        <begin position="1"/>
        <end position="20"/>
    </location>
</feature>
<dbReference type="eggNOG" id="COG1208">
    <property type="taxonomic scope" value="Bacteria"/>
</dbReference>
<name>F9D477_PREDD</name>
<dbReference type="AlphaFoldDB" id="F9D477"/>
<keyword evidence="1" id="KW-0732">Signal</keyword>
<dbReference type="Proteomes" id="UP000007820">
    <property type="component" value="Unassembled WGS sequence"/>
</dbReference>
<reference evidence="2 3" key="1">
    <citation type="submission" date="2011-04" db="EMBL/GenBank/DDBJ databases">
        <authorList>
            <person name="Muzny D."/>
            <person name="Qin X."/>
            <person name="Deng J."/>
            <person name="Jiang H."/>
            <person name="Liu Y."/>
            <person name="Qu J."/>
            <person name="Song X.-Z."/>
            <person name="Zhang L."/>
            <person name="Thornton R."/>
            <person name="Coyle M."/>
            <person name="Francisco L."/>
            <person name="Jackson L."/>
            <person name="Javaid M."/>
            <person name="Korchina V."/>
            <person name="Kovar C."/>
            <person name="Mata R."/>
            <person name="Mathew T."/>
            <person name="Ngo R."/>
            <person name="Nguyen L."/>
            <person name="Nguyen N."/>
            <person name="Okwuonu G."/>
            <person name="Ongeri F."/>
            <person name="Pham C."/>
            <person name="Simmons D."/>
            <person name="Wilczek-Boney K."/>
            <person name="Hale W."/>
            <person name="Jakkamsetti A."/>
            <person name="Pham P."/>
            <person name="Ruth R."/>
            <person name="San Lucas F."/>
            <person name="Warren J."/>
            <person name="Zhang J."/>
            <person name="Zhao Z."/>
            <person name="Zhou C."/>
            <person name="Zhu D."/>
            <person name="Lee S."/>
            <person name="Bess C."/>
            <person name="Blankenburg K."/>
            <person name="Forbes L."/>
            <person name="Fu Q."/>
            <person name="Gubbala S."/>
            <person name="Hirani K."/>
            <person name="Jayaseelan J.C."/>
            <person name="Lara F."/>
            <person name="Munidasa M."/>
            <person name="Palculict T."/>
            <person name="Patil S."/>
            <person name="Pu L.-L."/>
            <person name="Saada N."/>
            <person name="Tang L."/>
            <person name="Weissenberger G."/>
            <person name="Zhu Y."/>
            <person name="Hemphill L."/>
            <person name="Shang Y."/>
            <person name="Youmans B."/>
            <person name="Ayvaz T."/>
            <person name="Ross M."/>
            <person name="Santibanez J."/>
            <person name="Aqrawi P."/>
            <person name="Gross S."/>
            <person name="Joshi V."/>
            <person name="Fowler G."/>
            <person name="Nazareth L."/>
            <person name="Reid J."/>
            <person name="Worley K."/>
            <person name="Petrosino J."/>
            <person name="Highlander S."/>
            <person name="Gibbs R."/>
        </authorList>
    </citation>
    <scope>NUCLEOTIDE SEQUENCE [LARGE SCALE GENOMIC DNA]</scope>
    <source>
        <strain evidence="2 3">DSM 3688</strain>
    </source>
</reference>